<dbReference type="CDD" id="cd01335">
    <property type="entry name" value="Radical_SAM"/>
    <property type="match status" value="1"/>
</dbReference>
<evidence type="ECO:0000256" key="1">
    <source>
        <dbReference type="ARBA" id="ARBA00001966"/>
    </source>
</evidence>
<keyword evidence="6" id="KW-0411">Iron-sulfur</keyword>
<dbReference type="SFLD" id="SFLDS00029">
    <property type="entry name" value="Radical_SAM"/>
    <property type="match status" value="1"/>
</dbReference>
<dbReference type="InterPro" id="IPR058240">
    <property type="entry name" value="rSAM_sf"/>
</dbReference>
<dbReference type="InterPro" id="IPR034457">
    <property type="entry name" value="Organic_radical-activating"/>
</dbReference>
<evidence type="ECO:0000256" key="5">
    <source>
        <dbReference type="ARBA" id="ARBA00023004"/>
    </source>
</evidence>
<dbReference type="InterPro" id="IPR007197">
    <property type="entry name" value="rSAM"/>
</dbReference>
<evidence type="ECO:0000256" key="6">
    <source>
        <dbReference type="ARBA" id="ARBA00023014"/>
    </source>
</evidence>
<dbReference type="InterPro" id="IPR012840">
    <property type="entry name" value="NrdG2"/>
</dbReference>
<dbReference type="GO" id="GO:0003824">
    <property type="term" value="F:catalytic activity"/>
    <property type="evidence" value="ECO:0007669"/>
    <property type="project" value="InterPro"/>
</dbReference>
<dbReference type="SFLD" id="SFLDG01094">
    <property type="entry name" value="Uncharacterised_Radical_SAM_Su"/>
    <property type="match status" value="1"/>
</dbReference>
<dbReference type="PANTHER" id="PTHR30352">
    <property type="entry name" value="PYRUVATE FORMATE-LYASE-ACTIVATING ENZYME"/>
    <property type="match status" value="1"/>
</dbReference>
<dbReference type="Gene3D" id="3.20.20.70">
    <property type="entry name" value="Aldolase class I"/>
    <property type="match status" value="1"/>
</dbReference>
<dbReference type="GO" id="GO:0051539">
    <property type="term" value="F:4 iron, 4 sulfur cluster binding"/>
    <property type="evidence" value="ECO:0007669"/>
    <property type="project" value="UniProtKB-KW"/>
</dbReference>
<sequence length="232" mass="26243">MKISGLQKLTLLDYPGHLACTIFTMGCNFQCPFCQNASLVISPKETPQYSEEEILNFLSSRKHILEGICISGGEPTLQSDLIDFIRKVKSMGYFVKLDTNGTYPKLIRQLIEEHTIDMVAMDIKNSKESYAKTCGIETLNMNIIEESVNLLKEGLIPYEFRTTVVKELHTKKDFEEIGKWLEGPSPYYLQAFVDSGDLIGTNLTGYNKQELTELLEIARLYLPNASLRGIEV</sequence>
<dbReference type="Pfam" id="PF04055">
    <property type="entry name" value="Radical_SAM"/>
    <property type="match status" value="1"/>
</dbReference>
<comment type="cofactor">
    <cofactor evidence="1">
        <name>[4Fe-4S] cluster</name>
        <dbReference type="ChEBI" id="CHEBI:49883"/>
    </cofactor>
</comment>
<dbReference type="Proteomes" id="UP000262969">
    <property type="component" value="Unassembled WGS sequence"/>
</dbReference>
<dbReference type="PANTHER" id="PTHR30352:SF13">
    <property type="entry name" value="GLYCYL-RADICAL ENZYME ACTIVATING ENZYME YJJW-RELATED"/>
    <property type="match status" value="1"/>
</dbReference>
<dbReference type="SUPFAM" id="SSF102114">
    <property type="entry name" value="Radical SAM enzymes"/>
    <property type="match status" value="1"/>
</dbReference>
<evidence type="ECO:0000256" key="2">
    <source>
        <dbReference type="ARBA" id="ARBA00022485"/>
    </source>
</evidence>
<keyword evidence="2" id="KW-0004">4Fe-4S</keyword>
<dbReference type="GO" id="GO:0046872">
    <property type="term" value="F:metal ion binding"/>
    <property type="evidence" value="ECO:0007669"/>
    <property type="project" value="UniProtKB-KW"/>
</dbReference>
<accession>A0A3D2X5I9</accession>
<dbReference type="EMBL" id="DPVV01000249">
    <property type="protein sequence ID" value="HCL02236.1"/>
    <property type="molecule type" value="Genomic_DNA"/>
</dbReference>
<dbReference type="InterPro" id="IPR013785">
    <property type="entry name" value="Aldolase_TIM"/>
</dbReference>
<evidence type="ECO:0000313" key="9">
    <source>
        <dbReference type="Proteomes" id="UP000262969"/>
    </source>
</evidence>
<dbReference type="PROSITE" id="PS51257">
    <property type="entry name" value="PROKAR_LIPOPROTEIN"/>
    <property type="match status" value="1"/>
</dbReference>
<protein>
    <submittedName>
        <fullName evidence="8">Anaerobic ribonucleoside-triphosphate reductase activating protein</fullName>
    </submittedName>
</protein>
<organism evidence="8 9">
    <name type="scientific">Lachnoclostridium phytofermentans</name>
    <dbReference type="NCBI Taxonomy" id="66219"/>
    <lineage>
        <taxon>Bacteria</taxon>
        <taxon>Bacillati</taxon>
        <taxon>Bacillota</taxon>
        <taxon>Clostridia</taxon>
        <taxon>Lachnospirales</taxon>
        <taxon>Lachnospiraceae</taxon>
    </lineage>
</organism>
<name>A0A3D2X5I9_9FIRM</name>
<dbReference type="AlphaFoldDB" id="A0A3D2X5I9"/>
<evidence type="ECO:0000259" key="7">
    <source>
        <dbReference type="PROSITE" id="PS51918"/>
    </source>
</evidence>
<feature type="domain" description="Radical SAM core" evidence="7">
    <location>
        <begin position="12"/>
        <end position="224"/>
    </location>
</feature>
<evidence type="ECO:0000256" key="4">
    <source>
        <dbReference type="ARBA" id="ARBA00022723"/>
    </source>
</evidence>
<proteinExistence type="predicted"/>
<evidence type="ECO:0000313" key="8">
    <source>
        <dbReference type="EMBL" id="HCL02236.1"/>
    </source>
</evidence>
<evidence type="ECO:0000256" key="3">
    <source>
        <dbReference type="ARBA" id="ARBA00022691"/>
    </source>
</evidence>
<dbReference type="NCBIfam" id="TIGR02495">
    <property type="entry name" value="NrdG2"/>
    <property type="match status" value="1"/>
</dbReference>
<keyword evidence="4" id="KW-0479">Metal-binding</keyword>
<gene>
    <name evidence="8" type="ORF">DHW61_07460</name>
</gene>
<keyword evidence="3" id="KW-0949">S-adenosyl-L-methionine</keyword>
<dbReference type="PROSITE" id="PS51918">
    <property type="entry name" value="RADICAL_SAM"/>
    <property type="match status" value="1"/>
</dbReference>
<keyword evidence="5" id="KW-0408">Iron</keyword>
<comment type="caution">
    <text evidence="8">The sequence shown here is derived from an EMBL/GenBank/DDBJ whole genome shotgun (WGS) entry which is preliminary data.</text>
</comment>
<reference evidence="8 9" key="1">
    <citation type="journal article" date="2018" name="Nat. Biotechnol.">
        <title>A standardized bacterial taxonomy based on genome phylogeny substantially revises the tree of life.</title>
        <authorList>
            <person name="Parks D.H."/>
            <person name="Chuvochina M."/>
            <person name="Waite D.W."/>
            <person name="Rinke C."/>
            <person name="Skarshewski A."/>
            <person name="Chaumeil P.A."/>
            <person name="Hugenholtz P."/>
        </authorList>
    </citation>
    <scope>NUCLEOTIDE SEQUENCE [LARGE SCALE GENOMIC DNA]</scope>
    <source>
        <strain evidence="8">UBA11728</strain>
    </source>
</reference>